<dbReference type="PANTHER" id="PTHR43883:SF1">
    <property type="entry name" value="GLUCONOKINASE"/>
    <property type="match status" value="1"/>
</dbReference>
<dbReference type="SUPFAM" id="SSF52540">
    <property type="entry name" value="P-loop containing nucleoside triphosphate hydrolases"/>
    <property type="match status" value="1"/>
</dbReference>
<evidence type="ECO:0000313" key="1">
    <source>
        <dbReference type="EMBL" id="KAA9160212.1"/>
    </source>
</evidence>
<sequence length="484" mass="52832">MTATLRRDWTGVRETHIGAVFFAGELAYKLKKPVDFGFLDFTRRETRQEVCHREVALNRRLAPDVYLGVADVTGPDGEPCDHLVVMRRMPEERRLATLVRAGEVPVGTIDELARTVAAFHSRADRGPGISAAGTRDALRHRWRDSFSQVRPFAGTVLDPSVTAEIERLTEEFLAGRETLFDHRVAKGHIVDGHGDLLADDIFCLDDGPRILDCLEFDDRLRWVDGLDDIAFLAMDLERLGAPALAGRLLERYVEFAGDPAPPALRHHYLAYRAFVRVKVACLRSAQGDAGAAEPARQYAGIAVRHLRAARVRLVLVGGLPASGKSTLAGALADRLGATLISSDRVRKELAGIPPERDAAAGYEQGIYDAEHTGRTYAELNRRAGTLLALGETVVLDASWRAADHRVHATEVGAATSSHVVPLRCWAPDAITTARLTTRRNSISDATPAVAHRMAATVAEWPEAHTVFTAGTEEDSLVQALAYLG</sequence>
<dbReference type="SUPFAM" id="SSF56112">
    <property type="entry name" value="Protein kinase-like (PK-like)"/>
    <property type="match status" value="1"/>
</dbReference>
<dbReference type="AlphaFoldDB" id="A0A5N0V6S3"/>
<dbReference type="Proteomes" id="UP000319769">
    <property type="component" value="Unassembled WGS sequence"/>
</dbReference>
<dbReference type="InterPro" id="IPR027417">
    <property type="entry name" value="P-loop_NTPase"/>
</dbReference>
<dbReference type="Pfam" id="PF13671">
    <property type="entry name" value="AAA_33"/>
    <property type="match status" value="1"/>
</dbReference>
<accession>A0A5N0V6S3</accession>
<evidence type="ECO:0000313" key="2">
    <source>
        <dbReference type="Proteomes" id="UP000319769"/>
    </source>
</evidence>
<name>A0A5N0V6S3_9PSEU</name>
<protein>
    <submittedName>
        <fullName evidence="1">AAA family ATPase</fullName>
    </submittedName>
</protein>
<keyword evidence="2" id="KW-1185">Reference proteome</keyword>
<dbReference type="Gene3D" id="3.40.50.300">
    <property type="entry name" value="P-loop containing nucleotide triphosphate hydrolases"/>
    <property type="match status" value="1"/>
</dbReference>
<dbReference type="PANTHER" id="PTHR43883">
    <property type="entry name" value="SLR0207 PROTEIN"/>
    <property type="match status" value="1"/>
</dbReference>
<organism evidence="1 2">
    <name type="scientific">Amycolatopsis acidicola</name>
    <dbReference type="NCBI Taxonomy" id="2596893"/>
    <lineage>
        <taxon>Bacteria</taxon>
        <taxon>Bacillati</taxon>
        <taxon>Actinomycetota</taxon>
        <taxon>Actinomycetes</taxon>
        <taxon>Pseudonocardiales</taxon>
        <taxon>Pseudonocardiaceae</taxon>
        <taxon>Amycolatopsis</taxon>
    </lineage>
</organism>
<dbReference type="OrthoDB" id="9810277at2"/>
<reference evidence="1" key="1">
    <citation type="submission" date="2019-09" db="EMBL/GenBank/DDBJ databases">
        <authorList>
            <person name="Teo W.F.A."/>
            <person name="Duangmal K."/>
        </authorList>
    </citation>
    <scope>NUCLEOTIDE SEQUENCE [LARGE SCALE GENOMIC DNA]</scope>
    <source>
        <strain evidence="1">K81G1</strain>
    </source>
</reference>
<dbReference type="InterPro" id="IPR011009">
    <property type="entry name" value="Kinase-like_dom_sf"/>
</dbReference>
<dbReference type="InterPro" id="IPR052732">
    <property type="entry name" value="Cell-binding_unc_protein"/>
</dbReference>
<comment type="caution">
    <text evidence="1">The sequence shown here is derived from an EMBL/GenBank/DDBJ whole genome shotgun (WGS) entry which is preliminary data.</text>
</comment>
<dbReference type="RefSeq" id="WP_144748555.1">
    <property type="nucleotide sequence ID" value="NZ_VMNW02000023.1"/>
</dbReference>
<gene>
    <name evidence="1" type="ORF">FPZ12_017830</name>
</gene>
<proteinExistence type="predicted"/>
<dbReference type="EMBL" id="VMNW02000023">
    <property type="protein sequence ID" value="KAA9160212.1"/>
    <property type="molecule type" value="Genomic_DNA"/>
</dbReference>